<dbReference type="EMBL" id="DRIH01000137">
    <property type="protein sequence ID" value="HEC67976.1"/>
    <property type="molecule type" value="Genomic_DNA"/>
</dbReference>
<dbReference type="InterPro" id="IPR007712">
    <property type="entry name" value="RelE/ParE_toxin"/>
</dbReference>
<evidence type="ECO:0000313" key="3">
    <source>
        <dbReference type="EMBL" id="HEC67976.1"/>
    </source>
</evidence>
<accession>A0A7C2ALD9</accession>
<dbReference type="PANTHER" id="PTHR35601:SF1">
    <property type="entry name" value="TOXIN RELE"/>
    <property type="match status" value="1"/>
</dbReference>
<protein>
    <submittedName>
        <fullName evidence="3">Type II toxin-antitoxin system RelE/ParE family toxin</fullName>
    </submittedName>
</protein>
<comment type="caution">
    <text evidence="3">The sequence shown here is derived from an EMBL/GenBank/DDBJ whole genome shotgun (WGS) entry which is preliminary data.</text>
</comment>
<gene>
    <name evidence="3" type="ORF">ENI35_04090</name>
</gene>
<dbReference type="Pfam" id="PF05016">
    <property type="entry name" value="ParE_toxin"/>
    <property type="match status" value="1"/>
</dbReference>
<name>A0A7C2ALD9_DESA2</name>
<dbReference type="SUPFAM" id="SSF143011">
    <property type="entry name" value="RelE-like"/>
    <property type="match status" value="1"/>
</dbReference>
<proteinExistence type="inferred from homology"/>
<dbReference type="PANTHER" id="PTHR35601">
    <property type="entry name" value="TOXIN RELE"/>
    <property type="match status" value="1"/>
</dbReference>
<organism evidence="3">
    <name type="scientific">Desulfofervidus auxilii</name>
    <dbReference type="NCBI Taxonomy" id="1621989"/>
    <lineage>
        <taxon>Bacteria</taxon>
        <taxon>Pseudomonadati</taxon>
        <taxon>Thermodesulfobacteriota</taxon>
        <taxon>Candidatus Desulfofervidia</taxon>
        <taxon>Candidatus Desulfofervidales</taxon>
        <taxon>Candidatus Desulfofervidaceae</taxon>
        <taxon>Candidatus Desulfofervidus</taxon>
    </lineage>
</organism>
<reference evidence="3" key="1">
    <citation type="journal article" date="2020" name="mSystems">
        <title>Genome- and Community-Level Interaction Insights into Carbon Utilization and Element Cycling Functions of Hydrothermarchaeota in Hydrothermal Sediment.</title>
        <authorList>
            <person name="Zhou Z."/>
            <person name="Liu Y."/>
            <person name="Xu W."/>
            <person name="Pan J."/>
            <person name="Luo Z.H."/>
            <person name="Li M."/>
        </authorList>
    </citation>
    <scope>NUCLEOTIDE SEQUENCE [LARGE SCALE GENOMIC DNA]</scope>
    <source>
        <strain evidence="3">HyVt-389</strain>
    </source>
</reference>
<comment type="similarity">
    <text evidence="1">Belongs to the RelE toxin family.</text>
</comment>
<dbReference type="InterPro" id="IPR035093">
    <property type="entry name" value="RelE/ParE_toxin_dom_sf"/>
</dbReference>
<dbReference type="AlphaFoldDB" id="A0A7C2ALD9"/>
<evidence type="ECO:0000256" key="1">
    <source>
        <dbReference type="ARBA" id="ARBA00006226"/>
    </source>
</evidence>
<keyword evidence="2" id="KW-1277">Toxin-antitoxin system</keyword>
<sequence>MAFKLIYHQDVKKIDLAKIDSKSKTIIKRAIEKRLITHPEMYGKPLQRTLKGYWKLRVGDYHIVFKISGNEVHILGIIYRKEIYQQVKKRIRP</sequence>
<dbReference type="Gene3D" id="3.30.2310.20">
    <property type="entry name" value="RelE-like"/>
    <property type="match status" value="1"/>
</dbReference>
<evidence type="ECO:0000256" key="2">
    <source>
        <dbReference type="ARBA" id="ARBA00022649"/>
    </source>
</evidence>
<dbReference type="Proteomes" id="UP000885738">
    <property type="component" value="Unassembled WGS sequence"/>
</dbReference>